<accession>A0ABW4ZK08</accession>
<dbReference type="Pfam" id="PF13432">
    <property type="entry name" value="TPR_16"/>
    <property type="match status" value="1"/>
</dbReference>
<evidence type="ECO:0000256" key="1">
    <source>
        <dbReference type="ARBA" id="ARBA00022737"/>
    </source>
</evidence>
<dbReference type="PROSITE" id="PS50005">
    <property type="entry name" value="TPR"/>
    <property type="match status" value="1"/>
</dbReference>
<evidence type="ECO:0000313" key="4">
    <source>
        <dbReference type="EMBL" id="MFD2161911.1"/>
    </source>
</evidence>
<proteinExistence type="predicted"/>
<evidence type="ECO:0000256" key="2">
    <source>
        <dbReference type="ARBA" id="ARBA00022803"/>
    </source>
</evidence>
<reference evidence="5" key="1">
    <citation type="journal article" date="2019" name="Int. J. Syst. Evol. Microbiol.">
        <title>The Global Catalogue of Microorganisms (GCM) 10K type strain sequencing project: providing services to taxonomists for standard genome sequencing and annotation.</title>
        <authorList>
            <consortium name="The Broad Institute Genomics Platform"/>
            <consortium name="The Broad Institute Genome Sequencing Center for Infectious Disease"/>
            <person name="Wu L."/>
            <person name="Ma J."/>
        </authorList>
    </citation>
    <scope>NUCLEOTIDE SEQUENCE [LARGE SCALE GENOMIC DNA]</scope>
    <source>
        <strain evidence="5">KCTC 42217</strain>
    </source>
</reference>
<protein>
    <submittedName>
        <fullName evidence="4">Tetratricopeptide repeat protein</fullName>
    </submittedName>
</protein>
<dbReference type="Pfam" id="PF13181">
    <property type="entry name" value="TPR_8"/>
    <property type="match status" value="1"/>
</dbReference>
<organism evidence="4 5">
    <name type="scientific">Paradesertivirga mongoliensis</name>
    <dbReference type="NCBI Taxonomy" id="2100740"/>
    <lineage>
        <taxon>Bacteria</taxon>
        <taxon>Pseudomonadati</taxon>
        <taxon>Bacteroidota</taxon>
        <taxon>Sphingobacteriia</taxon>
        <taxon>Sphingobacteriales</taxon>
        <taxon>Sphingobacteriaceae</taxon>
        <taxon>Paradesertivirga</taxon>
    </lineage>
</organism>
<dbReference type="PANTHER" id="PTHR44858:SF1">
    <property type="entry name" value="UDP-N-ACETYLGLUCOSAMINE--PEPTIDE N-ACETYLGLUCOSAMINYLTRANSFERASE SPINDLY-RELATED"/>
    <property type="match status" value="1"/>
</dbReference>
<dbReference type="EMBL" id="JBHUHZ010000001">
    <property type="protein sequence ID" value="MFD2161911.1"/>
    <property type="molecule type" value="Genomic_DNA"/>
</dbReference>
<sequence>MKYLEMKLIKKVVNAGLLIAVVGTTAAYGQNIAEVKMAIDAEQYQKAKTSLKALAASKPSAEVYFHLGNLYLADYPDSAKALYSKGVAADAKNSLSYIGLGAIDLRNNNAAAAKANFDKAIDEAGRRDNDPYIYIAKAYIAAPKPDYNTAITYLEKAIAMDAKDAEAQLALGDAYRGLDKNSEAFSAYRSAYELNKSLLRAKIELGVINKRAQAWQQSIDEFNAVLAINPNYAPAYRELAETYNNWATKSTDIKDFEAKNKQALDAYRKYMDLTDRSLESRMRYADFLILAKDYKTLESEAQEMAKIDKTNPRIYRYLGFAAFENGNFQESITAINTWMSKADKSRLHPHDYLYLGKAQIKQGNAAEGVKNLTTALDTTLYSKMEPSIAEVVKTGVAEQMSAIGKDLFSAKKYEDAAQVYELSLQAPKPLVADRFYVGYSHYFHYVNVPEAEKSQHKASLVRADSAFSNVSKVVPDYALAYLYRARVNRLLDDEKNPKGLAVPHFEKFITLQAATPVDKLTKNNKLDLVDAYYYVGYHSILSDPNKAKTYFNKVLELDPTHAGAQQSLRSLATN</sequence>
<comment type="caution">
    <text evidence="4">The sequence shown here is derived from an EMBL/GenBank/DDBJ whole genome shotgun (WGS) entry which is preliminary data.</text>
</comment>
<dbReference type="PANTHER" id="PTHR44858">
    <property type="entry name" value="TETRATRICOPEPTIDE REPEAT PROTEIN 6"/>
    <property type="match status" value="1"/>
</dbReference>
<gene>
    <name evidence="4" type="ORF">ACFSJU_05860</name>
</gene>
<dbReference type="RefSeq" id="WP_255898316.1">
    <property type="nucleotide sequence ID" value="NZ_JAFMZO010000001.1"/>
</dbReference>
<keyword evidence="1" id="KW-0677">Repeat</keyword>
<dbReference type="SMART" id="SM00028">
    <property type="entry name" value="TPR"/>
    <property type="match status" value="8"/>
</dbReference>
<name>A0ABW4ZK08_9SPHI</name>
<evidence type="ECO:0000313" key="5">
    <source>
        <dbReference type="Proteomes" id="UP001597387"/>
    </source>
</evidence>
<dbReference type="SUPFAM" id="SSF48452">
    <property type="entry name" value="TPR-like"/>
    <property type="match status" value="3"/>
</dbReference>
<evidence type="ECO:0000256" key="3">
    <source>
        <dbReference type="PROSITE-ProRule" id="PRU00339"/>
    </source>
</evidence>
<dbReference type="Gene3D" id="1.25.40.10">
    <property type="entry name" value="Tetratricopeptide repeat domain"/>
    <property type="match status" value="4"/>
</dbReference>
<dbReference type="Proteomes" id="UP001597387">
    <property type="component" value="Unassembled WGS sequence"/>
</dbReference>
<dbReference type="InterPro" id="IPR011990">
    <property type="entry name" value="TPR-like_helical_dom_sf"/>
</dbReference>
<dbReference type="InterPro" id="IPR050498">
    <property type="entry name" value="Ycf3"/>
</dbReference>
<dbReference type="InterPro" id="IPR019734">
    <property type="entry name" value="TPR_rpt"/>
</dbReference>
<keyword evidence="5" id="KW-1185">Reference proteome</keyword>
<feature type="repeat" description="TPR" evidence="3">
    <location>
        <begin position="165"/>
        <end position="198"/>
    </location>
</feature>
<keyword evidence="2 3" id="KW-0802">TPR repeat</keyword>